<dbReference type="EMBL" id="KQ241819">
    <property type="protein sequence ID" value="KNC83624.1"/>
    <property type="molecule type" value="Genomic_DNA"/>
</dbReference>
<accession>A0A0L0G440</accession>
<sequence length="364" mass="39480">MPINLTPAYILNKILDEEEYNEGIDAIIEREFFPQVGRLRAENEYLDAKAENDVIGMRTIARKAAMARTLEGTPAASPHIRTPGALPSVTPSLLGGRGNETPGVSGTQYFSGQEASQSEGPRVKASTGLNEFLRTHASEDNAEFEVLMAKQREANKQKYAWLHAVEAKSEEKRLAITAAQDENLGVVKTIEAARDNSTNGALIGWDYKNKNSLMYFPDGTNQSVSTLDSVKAASKQVVVANTRLRENPFKKPADVKKKPSTSLFGVGTVLGSISIAGHEKVAPSPEVRGYGFIGTPVPRPGEGDGLGGVGLAGDESPMMTWGSIEDTPFRIETEATPGVYCFVQLYINTTFYQRVLIALLYAHV</sequence>
<dbReference type="eggNOG" id="KOG2627">
    <property type="taxonomic scope" value="Eukaryota"/>
</dbReference>
<evidence type="ECO:0000313" key="6">
    <source>
        <dbReference type="Proteomes" id="UP000054560"/>
    </source>
</evidence>
<protein>
    <submittedName>
        <fullName evidence="5">Uncharacterized protein</fullName>
    </submittedName>
</protein>
<dbReference type="InterPro" id="IPR019148">
    <property type="entry name" value="Nuclear_protein_DGCR14_ESS-2"/>
</dbReference>
<gene>
    <name evidence="5" type="ORF">SARC_04123</name>
</gene>
<comment type="similarity">
    <text evidence="2">Belongs to the ESS2 family.</text>
</comment>
<feature type="region of interest" description="Disordered" evidence="4">
    <location>
        <begin position="73"/>
        <end position="123"/>
    </location>
</feature>
<evidence type="ECO:0000256" key="4">
    <source>
        <dbReference type="SAM" id="MobiDB-lite"/>
    </source>
</evidence>
<evidence type="ECO:0000256" key="1">
    <source>
        <dbReference type="ARBA" id="ARBA00004123"/>
    </source>
</evidence>
<dbReference type="Pfam" id="PF09751">
    <property type="entry name" value="Es2"/>
    <property type="match status" value="1"/>
</dbReference>
<dbReference type="GO" id="GO:0071013">
    <property type="term" value="C:catalytic step 2 spliceosome"/>
    <property type="evidence" value="ECO:0007669"/>
    <property type="project" value="TreeGrafter"/>
</dbReference>
<dbReference type="OrthoDB" id="19679at2759"/>
<comment type="subcellular location">
    <subcellularLocation>
        <location evidence="1">Nucleus</location>
    </subcellularLocation>
</comment>
<organism evidence="5 6">
    <name type="scientific">Sphaeroforma arctica JP610</name>
    <dbReference type="NCBI Taxonomy" id="667725"/>
    <lineage>
        <taxon>Eukaryota</taxon>
        <taxon>Ichthyosporea</taxon>
        <taxon>Ichthyophonida</taxon>
        <taxon>Sphaeroforma</taxon>
    </lineage>
</organism>
<dbReference type="GeneID" id="25904627"/>
<evidence type="ECO:0000256" key="2">
    <source>
        <dbReference type="ARBA" id="ARBA00009072"/>
    </source>
</evidence>
<dbReference type="STRING" id="667725.A0A0L0G440"/>
<proteinExistence type="inferred from homology"/>
<dbReference type="PANTHER" id="PTHR12940">
    <property type="entry name" value="ES-2 PROTEIN - RELATED"/>
    <property type="match status" value="1"/>
</dbReference>
<evidence type="ECO:0000313" key="5">
    <source>
        <dbReference type="EMBL" id="KNC83624.1"/>
    </source>
</evidence>
<feature type="compositionally biased region" description="Polar residues" evidence="4">
    <location>
        <begin position="102"/>
        <end position="119"/>
    </location>
</feature>
<dbReference type="Proteomes" id="UP000054560">
    <property type="component" value="Unassembled WGS sequence"/>
</dbReference>
<dbReference type="PANTHER" id="PTHR12940:SF0">
    <property type="entry name" value="SPLICING FACTOR ESS-2 HOMOLOG"/>
    <property type="match status" value="1"/>
</dbReference>
<keyword evidence="3" id="KW-0539">Nucleus</keyword>
<dbReference type="AlphaFoldDB" id="A0A0L0G440"/>
<name>A0A0L0G440_9EUKA</name>
<evidence type="ECO:0000256" key="3">
    <source>
        <dbReference type="ARBA" id="ARBA00023242"/>
    </source>
</evidence>
<dbReference type="RefSeq" id="XP_014157526.1">
    <property type="nucleotide sequence ID" value="XM_014302051.1"/>
</dbReference>
<reference evidence="5 6" key="1">
    <citation type="submission" date="2011-02" db="EMBL/GenBank/DDBJ databases">
        <title>The Genome Sequence of Sphaeroforma arctica JP610.</title>
        <authorList>
            <consortium name="The Broad Institute Genome Sequencing Platform"/>
            <person name="Russ C."/>
            <person name="Cuomo C."/>
            <person name="Young S.K."/>
            <person name="Zeng Q."/>
            <person name="Gargeya S."/>
            <person name="Alvarado L."/>
            <person name="Berlin A."/>
            <person name="Chapman S.B."/>
            <person name="Chen Z."/>
            <person name="Freedman E."/>
            <person name="Gellesch M."/>
            <person name="Goldberg J."/>
            <person name="Griggs A."/>
            <person name="Gujja S."/>
            <person name="Heilman E."/>
            <person name="Heiman D."/>
            <person name="Howarth C."/>
            <person name="Mehta T."/>
            <person name="Neiman D."/>
            <person name="Pearson M."/>
            <person name="Roberts A."/>
            <person name="Saif S."/>
            <person name="Shea T."/>
            <person name="Shenoy N."/>
            <person name="Sisk P."/>
            <person name="Stolte C."/>
            <person name="Sykes S."/>
            <person name="White J."/>
            <person name="Yandava C."/>
            <person name="Burger G."/>
            <person name="Gray M.W."/>
            <person name="Holland P.W.H."/>
            <person name="King N."/>
            <person name="Lang F.B.F."/>
            <person name="Roger A.J."/>
            <person name="Ruiz-Trillo I."/>
            <person name="Haas B."/>
            <person name="Nusbaum C."/>
            <person name="Birren B."/>
        </authorList>
    </citation>
    <scope>NUCLEOTIDE SEQUENCE [LARGE SCALE GENOMIC DNA]</scope>
    <source>
        <strain evidence="5 6">JP610</strain>
    </source>
</reference>
<keyword evidence="6" id="KW-1185">Reference proteome</keyword>